<evidence type="ECO:0000313" key="1">
    <source>
        <dbReference type="Ensembl" id="ENSPSTP00000021018.1"/>
    </source>
</evidence>
<organism evidence="1 2">
    <name type="scientific">Pavo cristatus</name>
    <name type="common">Indian peafowl</name>
    <name type="synonym">Blue peafowl</name>
    <dbReference type="NCBI Taxonomy" id="9049"/>
    <lineage>
        <taxon>Eukaryota</taxon>
        <taxon>Metazoa</taxon>
        <taxon>Chordata</taxon>
        <taxon>Craniata</taxon>
        <taxon>Vertebrata</taxon>
        <taxon>Euteleostomi</taxon>
        <taxon>Archelosauria</taxon>
        <taxon>Archosauria</taxon>
        <taxon>Dinosauria</taxon>
        <taxon>Saurischia</taxon>
        <taxon>Theropoda</taxon>
        <taxon>Coelurosauria</taxon>
        <taxon>Aves</taxon>
        <taxon>Neognathae</taxon>
        <taxon>Galloanserae</taxon>
        <taxon>Galliformes</taxon>
        <taxon>Phasianidae</taxon>
        <taxon>Phasianinae</taxon>
        <taxon>Pavo</taxon>
    </lineage>
</organism>
<reference evidence="1" key="2">
    <citation type="submission" date="2025-09" db="UniProtKB">
        <authorList>
            <consortium name="Ensembl"/>
        </authorList>
    </citation>
    <scope>IDENTIFICATION</scope>
</reference>
<reference evidence="1" key="1">
    <citation type="submission" date="2025-08" db="UniProtKB">
        <authorList>
            <consortium name="Ensembl"/>
        </authorList>
    </citation>
    <scope>IDENTIFICATION</scope>
</reference>
<dbReference type="Ensembl" id="ENSPSTT00000022052.1">
    <property type="protein sequence ID" value="ENSPSTP00000021018.1"/>
    <property type="gene ID" value="ENSPSTG00000015295.1"/>
</dbReference>
<dbReference type="Proteomes" id="UP000694428">
    <property type="component" value="Unplaced"/>
</dbReference>
<keyword evidence="2" id="KW-1185">Reference proteome</keyword>
<dbReference type="AlphaFoldDB" id="A0A8C9FVN4"/>
<sequence>IWACFRPHIGLISLSGEKGSAQAIHCAGVTWHEASSRCLAGLKQADGWRGEQPDCLSLPSRWAGVTLDPISRVLLVPSF</sequence>
<accession>A0A8C9FVN4</accession>
<evidence type="ECO:0000313" key="2">
    <source>
        <dbReference type="Proteomes" id="UP000694428"/>
    </source>
</evidence>
<protein>
    <submittedName>
        <fullName evidence="1">Uncharacterized protein</fullName>
    </submittedName>
</protein>
<name>A0A8C9FVN4_PAVCR</name>
<proteinExistence type="predicted"/>